<dbReference type="InterPro" id="IPR028923">
    <property type="entry name" value="SAICAR_synt/ADE2_N"/>
</dbReference>
<keyword evidence="5 8" id="KW-0658">Purine biosynthesis</keyword>
<dbReference type="eggNOG" id="COG0152">
    <property type="taxonomic scope" value="Bacteria"/>
</dbReference>
<protein>
    <recommendedName>
        <fullName evidence="8">Phosphoribosylaminoimidazole-succinocarboxamide synthase</fullName>
        <ecNumber evidence="8">6.3.2.6</ecNumber>
    </recommendedName>
    <alternativeName>
        <fullName evidence="8">SAICAR synthetase</fullName>
    </alternativeName>
</protein>
<evidence type="ECO:0000259" key="9">
    <source>
        <dbReference type="Pfam" id="PF01259"/>
    </source>
</evidence>
<keyword evidence="4 8" id="KW-0547">Nucleotide-binding</keyword>
<dbReference type="EC" id="6.3.2.6" evidence="8"/>
<dbReference type="AlphaFoldDB" id="D3UI72"/>
<evidence type="ECO:0000256" key="1">
    <source>
        <dbReference type="ARBA" id="ARBA00004672"/>
    </source>
</evidence>
<keyword evidence="3 8" id="KW-0436">Ligase</keyword>
<dbReference type="SUPFAM" id="SSF56104">
    <property type="entry name" value="SAICAR synthase-like"/>
    <property type="match status" value="1"/>
</dbReference>
<dbReference type="CDD" id="cd01415">
    <property type="entry name" value="SAICAR_synt_PurC"/>
    <property type="match status" value="1"/>
</dbReference>
<dbReference type="KEGG" id="hms:HMU09380"/>
<accession>D3UI72</accession>
<dbReference type="GO" id="GO:0004639">
    <property type="term" value="F:phosphoribosylaminoimidazolesuccinocarboxamide synthase activity"/>
    <property type="evidence" value="ECO:0007669"/>
    <property type="project" value="UniProtKB-UniRule"/>
</dbReference>
<dbReference type="InterPro" id="IPR018236">
    <property type="entry name" value="SAICAR_synthetase_CS"/>
</dbReference>
<dbReference type="PANTHER" id="PTHR43599">
    <property type="entry name" value="MULTIFUNCTIONAL PROTEIN ADE2"/>
    <property type="match status" value="1"/>
</dbReference>
<dbReference type="RefSeq" id="WP_013023268.1">
    <property type="nucleotide sequence ID" value="NC_013949.1"/>
</dbReference>
<evidence type="ECO:0000313" key="10">
    <source>
        <dbReference type="EMBL" id="CBG40195.1"/>
    </source>
</evidence>
<dbReference type="EMBL" id="FN555004">
    <property type="protein sequence ID" value="CBG40195.1"/>
    <property type="molecule type" value="Genomic_DNA"/>
</dbReference>
<dbReference type="UniPathway" id="UPA00074">
    <property type="reaction ID" value="UER00131"/>
</dbReference>
<organism evidence="10 11">
    <name type="scientific">Helicobacter mustelae (strain ATCC 43772 / CCUG 25715 / CIP 103759 / LMG 18044 / NCTC 12198 / R85-136P)</name>
    <name type="common">Campylobacter mustelae</name>
    <dbReference type="NCBI Taxonomy" id="679897"/>
    <lineage>
        <taxon>Bacteria</taxon>
        <taxon>Pseudomonadati</taxon>
        <taxon>Campylobacterota</taxon>
        <taxon>Epsilonproteobacteria</taxon>
        <taxon>Campylobacterales</taxon>
        <taxon>Helicobacteraceae</taxon>
        <taxon>Helicobacter</taxon>
    </lineage>
</organism>
<evidence type="ECO:0000256" key="8">
    <source>
        <dbReference type="HAMAP-Rule" id="MF_00137"/>
    </source>
</evidence>
<dbReference type="PANTHER" id="PTHR43599:SF3">
    <property type="entry name" value="SI:DKEY-6E2.2"/>
    <property type="match status" value="1"/>
</dbReference>
<dbReference type="Gene3D" id="3.30.470.20">
    <property type="entry name" value="ATP-grasp fold, B domain"/>
    <property type="match status" value="1"/>
</dbReference>
<evidence type="ECO:0000256" key="7">
    <source>
        <dbReference type="ARBA" id="ARBA00048475"/>
    </source>
</evidence>
<dbReference type="STRING" id="679897.HMU09380"/>
<dbReference type="PROSITE" id="PS01058">
    <property type="entry name" value="SAICAR_SYNTHETASE_2"/>
    <property type="match status" value="1"/>
</dbReference>
<dbReference type="HAMAP" id="MF_00137">
    <property type="entry name" value="SAICAR_synth"/>
    <property type="match status" value="1"/>
</dbReference>
<evidence type="ECO:0000256" key="3">
    <source>
        <dbReference type="ARBA" id="ARBA00022598"/>
    </source>
</evidence>
<dbReference type="Proteomes" id="UP000001522">
    <property type="component" value="Chromosome"/>
</dbReference>
<comment type="pathway">
    <text evidence="1 8">Purine metabolism; IMP biosynthesis via de novo pathway; 5-amino-1-(5-phospho-D-ribosyl)imidazole-4-carboxamide from 5-amino-1-(5-phospho-D-ribosyl)imidazole-4-carboxylate: step 1/2.</text>
</comment>
<dbReference type="HOGENOM" id="CLU_061495_2_0_7"/>
<reference evidence="10 11" key="1">
    <citation type="journal article" date="2010" name="BMC Genomics">
        <title>Comparative genomics and proteomics of Helicobacter mustelae, an ulcerogenic and carcinogenic gastric pathogen.</title>
        <authorList>
            <person name="O'Toole P.W."/>
            <person name="Snelling W.J."/>
            <person name="Canchaya C."/>
            <person name="Forde B.M."/>
            <person name="Hardie K.R."/>
            <person name="Josenhans C."/>
            <person name="Graham R.L.J."/>
            <person name="McMullan G."/>
            <person name="Parkhill J."/>
            <person name="Belda E."/>
            <person name="Bentley S.D."/>
        </authorList>
    </citation>
    <scope>NUCLEOTIDE SEQUENCE [LARGE SCALE GENOMIC DNA]</scope>
    <source>
        <strain evidence="11">ATCC 43772 / LMG 18044 / NCTC 12198 / 12198</strain>
    </source>
</reference>
<evidence type="ECO:0000256" key="2">
    <source>
        <dbReference type="ARBA" id="ARBA00010190"/>
    </source>
</evidence>
<name>D3UI72_HELM1</name>
<dbReference type="FunFam" id="3.30.470.20:FF:000006">
    <property type="entry name" value="Phosphoribosylaminoimidazole-succinocarboxamide synthase"/>
    <property type="match status" value="1"/>
</dbReference>
<feature type="domain" description="SAICAR synthetase/ADE2 N-terminal" evidence="9">
    <location>
        <begin position="6"/>
        <end position="232"/>
    </location>
</feature>
<dbReference type="NCBIfam" id="TIGR00081">
    <property type="entry name" value="purC"/>
    <property type="match status" value="1"/>
</dbReference>
<dbReference type="InterPro" id="IPR001636">
    <property type="entry name" value="SAICAR_synth"/>
</dbReference>
<sequence length="240" mass="27288">MEKKQLLYEGKGKRIFATEDAGLVIAEFKDDLTAFNAQKKGQEVGKGALNCAISSLLFALLEKNHIPTHYKKTLDSTHMLCQKVEIIPIEVVVRNVATGSLSKRLGIEEGKVLPFSLVEFYYKDDELGDPLINDEHCRILGITQNQEDLEFLKNQGRKINGILQEFFAAKSLRLIDFKLEFGKSAQGEILLADEISPDSCRFWDKDTNQKLDKDIFRQDLGDVYAAYEEVFYRIRSANES</sequence>
<dbReference type="InterPro" id="IPR033934">
    <property type="entry name" value="SAICAR_synt_PurC"/>
</dbReference>
<dbReference type="PROSITE" id="PS01057">
    <property type="entry name" value="SAICAR_SYNTHETASE_1"/>
    <property type="match status" value="1"/>
</dbReference>
<dbReference type="InterPro" id="IPR050089">
    <property type="entry name" value="SAICAR_synthetase"/>
</dbReference>
<dbReference type="Gene3D" id="3.30.200.20">
    <property type="entry name" value="Phosphorylase Kinase, domain 1"/>
    <property type="match status" value="1"/>
</dbReference>
<evidence type="ECO:0000313" key="11">
    <source>
        <dbReference type="Proteomes" id="UP000001522"/>
    </source>
</evidence>
<comment type="catalytic activity">
    <reaction evidence="7 8">
        <text>5-amino-1-(5-phospho-D-ribosyl)imidazole-4-carboxylate + L-aspartate + ATP = (2S)-2-[5-amino-1-(5-phospho-beta-D-ribosyl)imidazole-4-carboxamido]succinate + ADP + phosphate + 2 H(+)</text>
        <dbReference type="Rhea" id="RHEA:22628"/>
        <dbReference type="ChEBI" id="CHEBI:15378"/>
        <dbReference type="ChEBI" id="CHEBI:29991"/>
        <dbReference type="ChEBI" id="CHEBI:30616"/>
        <dbReference type="ChEBI" id="CHEBI:43474"/>
        <dbReference type="ChEBI" id="CHEBI:58443"/>
        <dbReference type="ChEBI" id="CHEBI:77657"/>
        <dbReference type="ChEBI" id="CHEBI:456216"/>
        <dbReference type="EC" id="6.3.2.6"/>
    </reaction>
</comment>
<keyword evidence="11" id="KW-1185">Reference proteome</keyword>
<gene>
    <name evidence="8 10" type="primary">purC</name>
    <name evidence="10" type="ordered locus">HMU09380</name>
</gene>
<dbReference type="GO" id="GO:0006189">
    <property type="term" value="P:'de novo' IMP biosynthetic process"/>
    <property type="evidence" value="ECO:0007669"/>
    <property type="project" value="UniProtKB-UniRule"/>
</dbReference>
<evidence type="ECO:0000256" key="6">
    <source>
        <dbReference type="ARBA" id="ARBA00022840"/>
    </source>
</evidence>
<proteinExistence type="inferred from homology"/>
<keyword evidence="6 8" id="KW-0067">ATP-binding</keyword>
<evidence type="ECO:0000256" key="4">
    <source>
        <dbReference type="ARBA" id="ARBA00022741"/>
    </source>
</evidence>
<comment type="similarity">
    <text evidence="2 8">Belongs to the SAICAR synthetase family.</text>
</comment>
<dbReference type="GO" id="GO:0005524">
    <property type="term" value="F:ATP binding"/>
    <property type="evidence" value="ECO:0007669"/>
    <property type="project" value="UniProtKB-KW"/>
</dbReference>
<dbReference type="Pfam" id="PF01259">
    <property type="entry name" value="SAICAR_synt"/>
    <property type="match status" value="1"/>
</dbReference>
<dbReference type="GO" id="GO:0009236">
    <property type="term" value="P:cobalamin biosynthetic process"/>
    <property type="evidence" value="ECO:0007669"/>
    <property type="project" value="InterPro"/>
</dbReference>
<evidence type="ECO:0000256" key="5">
    <source>
        <dbReference type="ARBA" id="ARBA00022755"/>
    </source>
</evidence>